<evidence type="ECO:0000256" key="2">
    <source>
        <dbReference type="SAM" id="Phobius"/>
    </source>
</evidence>
<evidence type="ECO:0000313" key="4">
    <source>
        <dbReference type="Proteomes" id="UP000051952"/>
    </source>
</evidence>
<name>A0A0S4IX00_BODSA</name>
<keyword evidence="2" id="KW-1133">Transmembrane helix</keyword>
<reference evidence="4" key="1">
    <citation type="submission" date="2015-09" db="EMBL/GenBank/DDBJ databases">
        <authorList>
            <consortium name="Pathogen Informatics"/>
        </authorList>
    </citation>
    <scope>NUCLEOTIDE SEQUENCE [LARGE SCALE GENOMIC DNA]</scope>
    <source>
        <strain evidence="4">Lake Konstanz</strain>
    </source>
</reference>
<accession>A0A0S4IX00</accession>
<organism evidence="3 4">
    <name type="scientific">Bodo saltans</name>
    <name type="common">Flagellated protozoan</name>
    <dbReference type="NCBI Taxonomy" id="75058"/>
    <lineage>
        <taxon>Eukaryota</taxon>
        <taxon>Discoba</taxon>
        <taxon>Euglenozoa</taxon>
        <taxon>Kinetoplastea</taxon>
        <taxon>Metakinetoplastina</taxon>
        <taxon>Eubodonida</taxon>
        <taxon>Bodonidae</taxon>
        <taxon>Bodo</taxon>
    </lineage>
</organism>
<keyword evidence="4" id="KW-1185">Reference proteome</keyword>
<keyword evidence="2" id="KW-0472">Membrane</keyword>
<dbReference type="Proteomes" id="UP000051952">
    <property type="component" value="Unassembled WGS sequence"/>
</dbReference>
<keyword evidence="2" id="KW-0812">Transmembrane</keyword>
<gene>
    <name evidence="3" type="ORF">BSAL_73120</name>
</gene>
<feature type="transmembrane region" description="Helical" evidence="2">
    <location>
        <begin position="80"/>
        <end position="99"/>
    </location>
</feature>
<evidence type="ECO:0000256" key="1">
    <source>
        <dbReference type="SAM" id="MobiDB-lite"/>
    </source>
</evidence>
<feature type="compositionally biased region" description="Low complexity" evidence="1">
    <location>
        <begin position="176"/>
        <end position="189"/>
    </location>
</feature>
<sequence length="305" mass="32845">MRERHEFGMMRLLFEDTSFPLLVCCDLALSLLIAAVVGVGISRREICVYLAGVGALGYIAFTTLIIVVRPNKLADLERRFIGGAVCGTISAVFTFIGTYQGALILGTISQYLSIVMIGISMVQFVSSVVGIVVWMRVVGVVVFASYDALLRKAGLGPKRQTIVMYHSPEGDDIDSIDGASSPTTSSASPLMTDSSSADEGEAVEDILLVELLRVNGAELNNNNLENHQKSTSNNSSEYEGYEHLWLPAAASSTWSPDDGNDTSSPAARVIPLIDASSSEVGLNNQILNFGPILAYRSDKEWENVL</sequence>
<feature type="transmembrane region" description="Helical" evidence="2">
    <location>
        <begin position="48"/>
        <end position="68"/>
    </location>
</feature>
<dbReference type="EMBL" id="CYKH01000602">
    <property type="protein sequence ID" value="CUG06567.1"/>
    <property type="molecule type" value="Genomic_DNA"/>
</dbReference>
<feature type="region of interest" description="Disordered" evidence="1">
    <location>
        <begin position="173"/>
        <end position="196"/>
    </location>
</feature>
<evidence type="ECO:0000313" key="3">
    <source>
        <dbReference type="EMBL" id="CUG06567.1"/>
    </source>
</evidence>
<dbReference type="VEuPathDB" id="TriTrypDB:BSAL_73120"/>
<feature type="transmembrane region" description="Helical" evidence="2">
    <location>
        <begin position="21"/>
        <end position="42"/>
    </location>
</feature>
<dbReference type="AlphaFoldDB" id="A0A0S4IX00"/>
<protein>
    <submittedName>
        <fullName evidence="3">Membrane-associated protein, putative</fullName>
    </submittedName>
</protein>
<proteinExistence type="predicted"/>
<feature type="transmembrane region" description="Helical" evidence="2">
    <location>
        <begin position="111"/>
        <end position="144"/>
    </location>
</feature>